<evidence type="ECO:0000313" key="2">
    <source>
        <dbReference type="Proteomes" id="UP000299102"/>
    </source>
</evidence>
<proteinExistence type="predicted"/>
<reference evidence="1 2" key="1">
    <citation type="journal article" date="2019" name="Commun. Biol.">
        <title>The bagworm genome reveals a unique fibroin gene that provides high tensile strength.</title>
        <authorList>
            <person name="Kono N."/>
            <person name="Nakamura H."/>
            <person name="Ohtoshi R."/>
            <person name="Tomita M."/>
            <person name="Numata K."/>
            <person name="Arakawa K."/>
        </authorList>
    </citation>
    <scope>NUCLEOTIDE SEQUENCE [LARGE SCALE GENOMIC DNA]</scope>
</reference>
<dbReference type="InterPro" id="IPR036397">
    <property type="entry name" value="RNaseH_sf"/>
</dbReference>
<name>A0A4C1WQR0_EUMVA</name>
<accession>A0A4C1WQR0</accession>
<dbReference type="GO" id="GO:0003676">
    <property type="term" value="F:nucleic acid binding"/>
    <property type="evidence" value="ECO:0007669"/>
    <property type="project" value="InterPro"/>
</dbReference>
<dbReference type="OrthoDB" id="10017160at2759"/>
<keyword evidence="2" id="KW-1185">Reference proteome</keyword>
<evidence type="ECO:0000313" key="1">
    <source>
        <dbReference type="EMBL" id="GBP52669.1"/>
    </source>
</evidence>
<organism evidence="1 2">
    <name type="scientific">Eumeta variegata</name>
    <name type="common">Bagworm moth</name>
    <name type="synonym">Eumeta japonica</name>
    <dbReference type="NCBI Taxonomy" id="151549"/>
    <lineage>
        <taxon>Eukaryota</taxon>
        <taxon>Metazoa</taxon>
        <taxon>Ecdysozoa</taxon>
        <taxon>Arthropoda</taxon>
        <taxon>Hexapoda</taxon>
        <taxon>Insecta</taxon>
        <taxon>Pterygota</taxon>
        <taxon>Neoptera</taxon>
        <taxon>Endopterygota</taxon>
        <taxon>Lepidoptera</taxon>
        <taxon>Glossata</taxon>
        <taxon>Ditrysia</taxon>
        <taxon>Tineoidea</taxon>
        <taxon>Psychidae</taxon>
        <taxon>Oiketicinae</taxon>
        <taxon>Eumeta</taxon>
    </lineage>
</organism>
<comment type="caution">
    <text evidence="1">The sequence shown here is derived from an EMBL/GenBank/DDBJ whole genome shotgun (WGS) entry which is preliminary data.</text>
</comment>
<protein>
    <submittedName>
        <fullName evidence="1">Uncharacterized protein</fullName>
    </submittedName>
</protein>
<dbReference type="Proteomes" id="UP000299102">
    <property type="component" value="Unassembled WGS sequence"/>
</dbReference>
<sequence length="105" mass="11882">MMQRSAGDDSNGMHNIVTGDENWIHCYNLETKRQSAQWVFPFEELPTKVKRGRNIGNYTVAIFFGIKDHGATIVLDDKKKQSLHTGTLTTVSLVLRKSSRKTTSQ</sequence>
<gene>
    <name evidence="1" type="ORF">EVAR_103104_1</name>
</gene>
<dbReference type="EMBL" id="BGZK01000607">
    <property type="protein sequence ID" value="GBP52669.1"/>
    <property type="molecule type" value="Genomic_DNA"/>
</dbReference>
<dbReference type="AlphaFoldDB" id="A0A4C1WQR0"/>
<dbReference type="Gene3D" id="3.30.420.10">
    <property type="entry name" value="Ribonuclease H-like superfamily/Ribonuclease H"/>
    <property type="match status" value="1"/>
</dbReference>